<dbReference type="InterPro" id="IPR024408">
    <property type="entry name" value="Muramidase"/>
</dbReference>
<dbReference type="AlphaFoldDB" id="A0AAT9PES8"/>
<sequence>MPKKITLEQIRESAKGLGVETAVLLAVRDVECPESGFNADGSPVILFEPHVFWRELGKVYYYTKRKQMRDLFPDICYPSWRKSAYNVRPSHQKLYVASVLHWDAAHASCSWGLGQVMGNNWKDLGYASLKEFVDAMHESEAKQLDAMCRFIKANNLVDELQRHDWAGFARGYNGSGYRKNKYDEKLEAAYNKHKHTK</sequence>
<dbReference type="Pfam" id="PF11860">
    <property type="entry name" value="Muramidase"/>
    <property type="match status" value="1"/>
</dbReference>
<evidence type="ECO:0000313" key="2">
    <source>
        <dbReference type="EMBL" id="UNK05823.2"/>
    </source>
</evidence>
<evidence type="ECO:0000313" key="3">
    <source>
        <dbReference type="Proteomes" id="UP000829560"/>
    </source>
</evidence>
<accession>A0AAT9PES8</accession>
<reference evidence="2" key="1">
    <citation type="submission" date="2024-03" db="EMBL/GenBank/DDBJ databases">
        <title>Psychrobacter raelis sp. nov. isolated from a dog with peritonitis.</title>
        <authorList>
            <person name="Schiavone A."/>
            <person name="Manzulli V."/>
            <person name="Camarda A."/>
            <person name="Cafiero M.A."/>
            <person name="Vasco I."/>
            <person name="Marino L."/>
            <person name="Pennuzzi G."/>
            <person name="Serrecchia L."/>
            <person name="Galante D."/>
            <person name="Pugliese N."/>
        </authorList>
    </citation>
    <scope>NUCLEOTIDE SEQUENCE</scope>
    <source>
        <strain evidence="2">PraFG1</strain>
    </source>
</reference>
<dbReference type="Proteomes" id="UP000829560">
    <property type="component" value="Chromosome"/>
</dbReference>
<dbReference type="RefSeq" id="WP_338412501.1">
    <property type="nucleotide sequence ID" value="NZ_CP093310.2"/>
</dbReference>
<organism evidence="2 3">
    <name type="scientific">Psychrobacter raelei</name>
    <dbReference type="NCBI Taxonomy" id="2565531"/>
    <lineage>
        <taxon>Bacteria</taxon>
        <taxon>Pseudomonadati</taxon>
        <taxon>Pseudomonadota</taxon>
        <taxon>Gammaproteobacteria</taxon>
        <taxon>Moraxellales</taxon>
        <taxon>Moraxellaceae</taxon>
        <taxon>Psychrobacter</taxon>
    </lineage>
</organism>
<dbReference type="KEGG" id="prae:MN210_03290"/>
<proteinExistence type="predicted"/>
<gene>
    <name evidence="2" type="ORF">MN210_03290</name>
</gene>
<keyword evidence="3" id="KW-1185">Reference proteome</keyword>
<name>A0AAT9PES8_9GAMM</name>
<dbReference type="EMBL" id="CP093310">
    <property type="protein sequence ID" value="UNK05823.2"/>
    <property type="molecule type" value="Genomic_DNA"/>
</dbReference>
<protein>
    <submittedName>
        <fullName evidence="2">N-acetylmuramidase family protein</fullName>
    </submittedName>
</protein>
<evidence type="ECO:0000259" key="1">
    <source>
        <dbReference type="Pfam" id="PF11860"/>
    </source>
</evidence>
<feature type="domain" description="N-acetylmuramidase" evidence="1">
    <location>
        <begin position="21"/>
        <end position="194"/>
    </location>
</feature>